<dbReference type="Pfam" id="PF00067">
    <property type="entry name" value="p450"/>
    <property type="match status" value="1"/>
</dbReference>
<evidence type="ECO:0008006" key="12">
    <source>
        <dbReference type="Google" id="ProtNLM"/>
    </source>
</evidence>
<accession>A0AAD8M5S7</accession>
<comment type="caution">
    <text evidence="10">The sequence shown here is derived from an EMBL/GenBank/DDBJ whole genome shotgun (WGS) entry which is preliminary data.</text>
</comment>
<evidence type="ECO:0000313" key="10">
    <source>
        <dbReference type="EMBL" id="KAK1363180.1"/>
    </source>
</evidence>
<evidence type="ECO:0000256" key="2">
    <source>
        <dbReference type="ARBA" id="ARBA00010617"/>
    </source>
</evidence>
<comment type="subcellular location">
    <subcellularLocation>
        <location evidence="1">Microsome membrane</location>
        <topology evidence="1">Single-pass membrane protein</topology>
    </subcellularLocation>
</comment>
<sequence>MFLYKFVFERIKDVFYSCKVEKVANELDDLLEGVVTDHIIALESNVAVNQDFVSILLENWKQKRENGFSIDKDCIKAVTFDMLAGGTDTTSTTLEWTMAMLMKNPDIMCKLQKEVRNISRGKSRITEDDLDKMQYLKAVIKESLRINIPVPLIARETREDVKEGLPGHPVWHAVNELALANMVNMFDFALPDAETTDDLDMAGAVGLSVGKKSPLLVVANPQF</sequence>
<reference evidence="10" key="1">
    <citation type="submission" date="2023-02" db="EMBL/GenBank/DDBJ databases">
        <title>Genome of toxic invasive species Heracleum sosnowskyi carries increased number of genes despite the absence of recent whole-genome duplications.</title>
        <authorList>
            <person name="Schelkunov M."/>
            <person name="Shtratnikova V."/>
            <person name="Makarenko M."/>
            <person name="Klepikova A."/>
            <person name="Omelchenko D."/>
            <person name="Novikova G."/>
            <person name="Obukhova E."/>
            <person name="Bogdanov V."/>
            <person name="Penin A."/>
            <person name="Logacheva M."/>
        </authorList>
    </citation>
    <scope>NUCLEOTIDE SEQUENCE</scope>
    <source>
        <strain evidence="10">Hsosn_3</strain>
        <tissue evidence="10">Leaf</tissue>
    </source>
</reference>
<keyword evidence="9" id="KW-0503">Monooxygenase</keyword>
<evidence type="ECO:0000256" key="7">
    <source>
        <dbReference type="ARBA" id="ARBA00023002"/>
    </source>
</evidence>
<dbReference type="EMBL" id="JAUIZM010000009">
    <property type="protein sequence ID" value="KAK1363180.1"/>
    <property type="molecule type" value="Genomic_DNA"/>
</dbReference>
<organism evidence="10 11">
    <name type="scientific">Heracleum sosnowskyi</name>
    <dbReference type="NCBI Taxonomy" id="360622"/>
    <lineage>
        <taxon>Eukaryota</taxon>
        <taxon>Viridiplantae</taxon>
        <taxon>Streptophyta</taxon>
        <taxon>Embryophyta</taxon>
        <taxon>Tracheophyta</taxon>
        <taxon>Spermatophyta</taxon>
        <taxon>Magnoliopsida</taxon>
        <taxon>eudicotyledons</taxon>
        <taxon>Gunneridae</taxon>
        <taxon>Pentapetalae</taxon>
        <taxon>asterids</taxon>
        <taxon>campanulids</taxon>
        <taxon>Apiales</taxon>
        <taxon>Apiaceae</taxon>
        <taxon>Apioideae</taxon>
        <taxon>apioid superclade</taxon>
        <taxon>Tordylieae</taxon>
        <taxon>Tordyliinae</taxon>
        <taxon>Heracleum</taxon>
    </lineage>
</organism>
<comment type="similarity">
    <text evidence="2">Belongs to the cytochrome P450 family.</text>
</comment>
<evidence type="ECO:0000256" key="9">
    <source>
        <dbReference type="ARBA" id="ARBA00023033"/>
    </source>
</evidence>
<name>A0AAD8M5S7_9APIA</name>
<keyword evidence="6" id="KW-0492">Microsome</keyword>
<evidence type="ECO:0000256" key="1">
    <source>
        <dbReference type="ARBA" id="ARBA00004111"/>
    </source>
</evidence>
<evidence type="ECO:0000256" key="6">
    <source>
        <dbReference type="ARBA" id="ARBA00022848"/>
    </source>
</evidence>
<evidence type="ECO:0000256" key="5">
    <source>
        <dbReference type="ARBA" id="ARBA00022824"/>
    </source>
</evidence>
<dbReference type="AlphaFoldDB" id="A0AAD8M5S7"/>
<dbReference type="InterPro" id="IPR001128">
    <property type="entry name" value="Cyt_P450"/>
</dbReference>
<dbReference type="GO" id="GO:0020037">
    <property type="term" value="F:heme binding"/>
    <property type="evidence" value="ECO:0007669"/>
    <property type="project" value="InterPro"/>
</dbReference>
<protein>
    <recommendedName>
        <fullName evidence="12">Cytochrome P450</fullName>
    </recommendedName>
</protein>
<dbReference type="PRINTS" id="PR00463">
    <property type="entry name" value="EP450I"/>
</dbReference>
<dbReference type="InterPro" id="IPR002401">
    <property type="entry name" value="Cyt_P450_E_grp-I"/>
</dbReference>
<evidence type="ECO:0000256" key="8">
    <source>
        <dbReference type="ARBA" id="ARBA00023004"/>
    </source>
</evidence>
<evidence type="ECO:0000256" key="4">
    <source>
        <dbReference type="ARBA" id="ARBA00022723"/>
    </source>
</evidence>
<dbReference type="Gene3D" id="1.10.630.10">
    <property type="entry name" value="Cytochrome P450"/>
    <property type="match status" value="1"/>
</dbReference>
<keyword evidence="3" id="KW-0349">Heme</keyword>
<keyword evidence="5" id="KW-0256">Endoplasmic reticulum</keyword>
<dbReference type="GO" id="GO:0016705">
    <property type="term" value="F:oxidoreductase activity, acting on paired donors, with incorporation or reduction of molecular oxygen"/>
    <property type="evidence" value="ECO:0007669"/>
    <property type="project" value="InterPro"/>
</dbReference>
<keyword evidence="7" id="KW-0560">Oxidoreductase</keyword>
<dbReference type="Proteomes" id="UP001237642">
    <property type="component" value="Unassembled WGS sequence"/>
</dbReference>
<dbReference type="GO" id="GO:0005506">
    <property type="term" value="F:iron ion binding"/>
    <property type="evidence" value="ECO:0007669"/>
    <property type="project" value="InterPro"/>
</dbReference>
<dbReference type="PRINTS" id="PR00385">
    <property type="entry name" value="P450"/>
</dbReference>
<keyword evidence="4" id="KW-0479">Metal-binding</keyword>
<dbReference type="GO" id="GO:0004497">
    <property type="term" value="F:monooxygenase activity"/>
    <property type="evidence" value="ECO:0007669"/>
    <property type="project" value="UniProtKB-KW"/>
</dbReference>
<evidence type="ECO:0000256" key="3">
    <source>
        <dbReference type="ARBA" id="ARBA00022617"/>
    </source>
</evidence>
<dbReference type="PANTHER" id="PTHR47955">
    <property type="entry name" value="CYTOCHROME P450 FAMILY 71 PROTEIN"/>
    <property type="match status" value="1"/>
</dbReference>
<dbReference type="SUPFAM" id="SSF48264">
    <property type="entry name" value="Cytochrome P450"/>
    <property type="match status" value="1"/>
</dbReference>
<dbReference type="GO" id="GO:0009805">
    <property type="term" value="P:coumarin biosynthetic process"/>
    <property type="evidence" value="ECO:0007669"/>
    <property type="project" value="UniProtKB-ARBA"/>
</dbReference>
<proteinExistence type="inferred from homology"/>
<reference evidence="10" key="2">
    <citation type="submission" date="2023-05" db="EMBL/GenBank/DDBJ databases">
        <authorList>
            <person name="Schelkunov M.I."/>
        </authorList>
    </citation>
    <scope>NUCLEOTIDE SEQUENCE</scope>
    <source>
        <strain evidence="10">Hsosn_3</strain>
        <tissue evidence="10">Leaf</tissue>
    </source>
</reference>
<dbReference type="PANTHER" id="PTHR47955:SF15">
    <property type="entry name" value="CYTOCHROME P450 71A2-LIKE"/>
    <property type="match status" value="1"/>
</dbReference>
<gene>
    <name evidence="10" type="ORF">POM88_038741</name>
</gene>
<evidence type="ECO:0000313" key="11">
    <source>
        <dbReference type="Proteomes" id="UP001237642"/>
    </source>
</evidence>
<keyword evidence="8" id="KW-0408">Iron</keyword>
<keyword evidence="11" id="KW-1185">Reference proteome</keyword>
<dbReference type="InterPro" id="IPR036396">
    <property type="entry name" value="Cyt_P450_sf"/>
</dbReference>